<evidence type="ECO:0000256" key="3">
    <source>
        <dbReference type="ARBA" id="ARBA00012146"/>
    </source>
</evidence>
<keyword evidence="9" id="KW-1185">Reference proteome</keyword>
<evidence type="ECO:0000256" key="2">
    <source>
        <dbReference type="ARBA" id="ARBA00006220"/>
    </source>
</evidence>
<feature type="region of interest" description="Disordered" evidence="7">
    <location>
        <begin position="194"/>
        <end position="213"/>
    </location>
</feature>
<protein>
    <recommendedName>
        <fullName evidence="3">inorganic diphosphatase</fullName>
        <ecNumber evidence="3">3.6.1.1</ecNumber>
    </recommendedName>
</protein>
<dbReference type="InterPro" id="IPR008162">
    <property type="entry name" value="Pyrophosphatase"/>
</dbReference>
<organism evidence="8 9">
    <name type="scientific">Podospora fimiseda</name>
    <dbReference type="NCBI Taxonomy" id="252190"/>
    <lineage>
        <taxon>Eukaryota</taxon>
        <taxon>Fungi</taxon>
        <taxon>Dikarya</taxon>
        <taxon>Ascomycota</taxon>
        <taxon>Pezizomycotina</taxon>
        <taxon>Sordariomycetes</taxon>
        <taxon>Sordariomycetidae</taxon>
        <taxon>Sordariales</taxon>
        <taxon>Podosporaceae</taxon>
        <taxon>Podospora</taxon>
    </lineage>
</organism>
<sequence>MLVRTDDGRANIEAANTTTYSLRRVGRPYTKDYTIYFEQTKDGTPVSPFHDISLYHDKHKGIFNMISRSKSLNPITQDREDDGSLRFNRNIFTYKGYLWNYGALPQLIVIDVNDPLVSKLSDIDDVERYFPGLLDATRDWFRIYKIPEGHDPNDFAFAGMYRSKKYALKIVGEYNDAWKGLVKGKIKPEKVSLDNTTLKDTPGKLDPKKIELPPDEELSPVHLDKKLDDWYFVDRKTWKESP</sequence>
<dbReference type="GO" id="GO:0000287">
    <property type="term" value="F:magnesium ion binding"/>
    <property type="evidence" value="ECO:0007669"/>
    <property type="project" value="InterPro"/>
</dbReference>
<dbReference type="Pfam" id="PF00719">
    <property type="entry name" value="Pyrophosphatase"/>
    <property type="match status" value="1"/>
</dbReference>
<evidence type="ECO:0000313" key="8">
    <source>
        <dbReference type="EMBL" id="KAK4221874.1"/>
    </source>
</evidence>
<dbReference type="SUPFAM" id="SSF50324">
    <property type="entry name" value="Inorganic pyrophosphatase"/>
    <property type="match status" value="1"/>
</dbReference>
<keyword evidence="5" id="KW-0378">Hydrolase</keyword>
<proteinExistence type="inferred from homology"/>
<dbReference type="AlphaFoldDB" id="A0AAN7BFC2"/>
<accession>A0AAN7BFC2</accession>
<dbReference type="Gene3D" id="3.90.80.10">
    <property type="entry name" value="Inorganic pyrophosphatase"/>
    <property type="match status" value="2"/>
</dbReference>
<reference evidence="8" key="1">
    <citation type="journal article" date="2023" name="Mol. Phylogenet. Evol.">
        <title>Genome-scale phylogeny and comparative genomics of the fungal order Sordariales.</title>
        <authorList>
            <person name="Hensen N."/>
            <person name="Bonometti L."/>
            <person name="Westerberg I."/>
            <person name="Brannstrom I.O."/>
            <person name="Guillou S."/>
            <person name="Cros-Aarteil S."/>
            <person name="Calhoun S."/>
            <person name="Haridas S."/>
            <person name="Kuo A."/>
            <person name="Mondo S."/>
            <person name="Pangilinan J."/>
            <person name="Riley R."/>
            <person name="LaButti K."/>
            <person name="Andreopoulos B."/>
            <person name="Lipzen A."/>
            <person name="Chen C."/>
            <person name="Yan M."/>
            <person name="Daum C."/>
            <person name="Ng V."/>
            <person name="Clum A."/>
            <person name="Steindorff A."/>
            <person name="Ohm R.A."/>
            <person name="Martin F."/>
            <person name="Silar P."/>
            <person name="Natvig D.O."/>
            <person name="Lalanne C."/>
            <person name="Gautier V."/>
            <person name="Ament-Velasquez S.L."/>
            <person name="Kruys A."/>
            <person name="Hutchinson M.I."/>
            <person name="Powell A.J."/>
            <person name="Barry K."/>
            <person name="Miller A.N."/>
            <person name="Grigoriev I.V."/>
            <person name="Debuchy R."/>
            <person name="Gladieux P."/>
            <person name="Hiltunen Thoren M."/>
            <person name="Johannesson H."/>
        </authorList>
    </citation>
    <scope>NUCLEOTIDE SEQUENCE</scope>
    <source>
        <strain evidence="8">CBS 990.96</strain>
    </source>
</reference>
<dbReference type="GO" id="GO:0005737">
    <property type="term" value="C:cytoplasm"/>
    <property type="evidence" value="ECO:0007669"/>
    <property type="project" value="InterPro"/>
</dbReference>
<gene>
    <name evidence="8" type="ORF">QBC38DRAFT_520892</name>
</gene>
<name>A0AAN7BFC2_9PEZI</name>
<evidence type="ECO:0000256" key="5">
    <source>
        <dbReference type="ARBA" id="ARBA00022801"/>
    </source>
</evidence>
<evidence type="ECO:0000256" key="6">
    <source>
        <dbReference type="ARBA" id="ARBA00022842"/>
    </source>
</evidence>
<dbReference type="InterPro" id="IPR036649">
    <property type="entry name" value="Pyrophosphatase_sf"/>
</dbReference>
<dbReference type="GO" id="GO:0006796">
    <property type="term" value="P:phosphate-containing compound metabolic process"/>
    <property type="evidence" value="ECO:0007669"/>
    <property type="project" value="InterPro"/>
</dbReference>
<evidence type="ECO:0000256" key="7">
    <source>
        <dbReference type="SAM" id="MobiDB-lite"/>
    </source>
</evidence>
<keyword evidence="4" id="KW-0479">Metal-binding</keyword>
<dbReference type="GO" id="GO:0004427">
    <property type="term" value="F:inorganic diphosphate phosphatase activity"/>
    <property type="evidence" value="ECO:0007669"/>
    <property type="project" value="UniProtKB-EC"/>
</dbReference>
<dbReference type="EC" id="3.6.1.1" evidence="3"/>
<comment type="cofactor">
    <cofactor evidence="1">
        <name>Mg(2+)</name>
        <dbReference type="ChEBI" id="CHEBI:18420"/>
    </cofactor>
</comment>
<evidence type="ECO:0000313" key="9">
    <source>
        <dbReference type="Proteomes" id="UP001301958"/>
    </source>
</evidence>
<evidence type="ECO:0000256" key="4">
    <source>
        <dbReference type="ARBA" id="ARBA00022723"/>
    </source>
</evidence>
<evidence type="ECO:0000256" key="1">
    <source>
        <dbReference type="ARBA" id="ARBA00001946"/>
    </source>
</evidence>
<feature type="compositionally biased region" description="Basic and acidic residues" evidence="7">
    <location>
        <begin position="201"/>
        <end position="212"/>
    </location>
</feature>
<dbReference type="PANTHER" id="PTHR10286">
    <property type="entry name" value="INORGANIC PYROPHOSPHATASE"/>
    <property type="match status" value="1"/>
</dbReference>
<comment type="similarity">
    <text evidence="2">Belongs to the PPase family.</text>
</comment>
<comment type="caution">
    <text evidence="8">The sequence shown here is derived from an EMBL/GenBank/DDBJ whole genome shotgun (WGS) entry which is preliminary data.</text>
</comment>
<dbReference type="Proteomes" id="UP001301958">
    <property type="component" value="Unassembled WGS sequence"/>
</dbReference>
<keyword evidence="6" id="KW-0460">Magnesium</keyword>
<reference evidence="8" key="2">
    <citation type="submission" date="2023-05" db="EMBL/GenBank/DDBJ databases">
        <authorList>
            <consortium name="Lawrence Berkeley National Laboratory"/>
            <person name="Steindorff A."/>
            <person name="Hensen N."/>
            <person name="Bonometti L."/>
            <person name="Westerberg I."/>
            <person name="Brannstrom I.O."/>
            <person name="Guillou S."/>
            <person name="Cros-Aarteil S."/>
            <person name="Calhoun S."/>
            <person name="Haridas S."/>
            <person name="Kuo A."/>
            <person name="Mondo S."/>
            <person name="Pangilinan J."/>
            <person name="Riley R."/>
            <person name="Labutti K."/>
            <person name="Andreopoulos B."/>
            <person name="Lipzen A."/>
            <person name="Chen C."/>
            <person name="Yanf M."/>
            <person name="Daum C."/>
            <person name="Ng V."/>
            <person name="Clum A."/>
            <person name="Ohm R."/>
            <person name="Martin F."/>
            <person name="Silar P."/>
            <person name="Natvig D."/>
            <person name="Lalanne C."/>
            <person name="Gautier V."/>
            <person name="Ament-Velasquez S.L."/>
            <person name="Kruys A."/>
            <person name="Hutchinson M.I."/>
            <person name="Powell A.J."/>
            <person name="Barry K."/>
            <person name="Miller A.N."/>
            <person name="Grigoriev I.V."/>
            <person name="Debuchy R."/>
            <person name="Gladieux P."/>
            <person name="Thoren M.H."/>
            <person name="Johannesson H."/>
        </authorList>
    </citation>
    <scope>NUCLEOTIDE SEQUENCE</scope>
    <source>
        <strain evidence="8">CBS 990.96</strain>
    </source>
</reference>
<dbReference type="EMBL" id="MU865508">
    <property type="protein sequence ID" value="KAK4221874.1"/>
    <property type="molecule type" value="Genomic_DNA"/>
</dbReference>